<keyword evidence="4" id="KW-1185">Reference proteome</keyword>
<evidence type="ECO:0000256" key="2">
    <source>
        <dbReference type="SAM" id="MobiDB-lite"/>
    </source>
</evidence>
<feature type="coiled-coil region" evidence="1">
    <location>
        <begin position="117"/>
        <end position="158"/>
    </location>
</feature>
<evidence type="ECO:0000256" key="1">
    <source>
        <dbReference type="SAM" id="Coils"/>
    </source>
</evidence>
<dbReference type="Proteomes" id="UP001346149">
    <property type="component" value="Unassembled WGS sequence"/>
</dbReference>
<dbReference type="PANTHER" id="PTHR37614:SF2">
    <property type="entry name" value="OS02G0121400 PROTEIN"/>
    <property type="match status" value="1"/>
</dbReference>
<keyword evidence="1" id="KW-0175">Coiled coil</keyword>
<evidence type="ECO:0000313" key="4">
    <source>
        <dbReference type="Proteomes" id="UP001346149"/>
    </source>
</evidence>
<feature type="region of interest" description="Disordered" evidence="2">
    <location>
        <begin position="1"/>
        <end position="23"/>
    </location>
</feature>
<protein>
    <submittedName>
        <fullName evidence="3">Uncharacterized protein</fullName>
    </submittedName>
</protein>
<proteinExistence type="predicted"/>
<dbReference type="EMBL" id="JAXQNO010000012">
    <property type="protein sequence ID" value="KAK4787872.1"/>
    <property type="molecule type" value="Genomic_DNA"/>
</dbReference>
<dbReference type="PANTHER" id="PTHR37614">
    <property type="entry name" value="OS02G0121400 PROTEIN"/>
    <property type="match status" value="1"/>
</dbReference>
<reference evidence="3 4" key="1">
    <citation type="journal article" date="2023" name="Hortic Res">
        <title>Pangenome of water caltrop reveals structural variations and asymmetric subgenome divergence after allopolyploidization.</title>
        <authorList>
            <person name="Zhang X."/>
            <person name="Chen Y."/>
            <person name="Wang L."/>
            <person name="Yuan Y."/>
            <person name="Fang M."/>
            <person name="Shi L."/>
            <person name="Lu R."/>
            <person name="Comes H.P."/>
            <person name="Ma Y."/>
            <person name="Chen Y."/>
            <person name="Huang G."/>
            <person name="Zhou Y."/>
            <person name="Zheng Z."/>
            <person name="Qiu Y."/>
        </authorList>
    </citation>
    <scope>NUCLEOTIDE SEQUENCE [LARGE SCALE GENOMIC DNA]</scope>
    <source>
        <strain evidence="3">F231</strain>
    </source>
</reference>
<sequence length="290" mass="31554">MEFPSGDQRGAKHAAAPTAHRPSEQDLSFAEILLELRGLFLECESRSRRRRCSTLNLRWFPKRKRSKVMSKPPIAAATAGTSSPDTPLIVTYSGGSSDPKSGAETTACKKMSFKKATAELRLAVAEAQREKECLQGEIERLRRKMKRTKALNIALKGKHMALITGRESEKKAQLQKVNTCMTLGGLSSPSSGALFDALDVSEILAPDPTTTIGAGDRARALQPGVALLNLSLGQPPLPDLNLRPPEENCVASNSRPLERVVLDGSLFSRATAAAAARQRRYLINKAKLRR</sequence>
<organism evidence="3 4">
    <name type="scientific">Trapa natans</name>
    <name type="common">Water chestnut</name>
    <dbReference type="NCBI Taxonomy" id="22666"/>
    <lineage>
        <taxon>Eukaryota</taxon>
        <taxon>Viridiplantae</taxon>
        <taxon>Streptophyta</taxon>
        <taxon>Embryophyta</taxon>
        <taxon>Tracheophyta</taxon>
        <taxon>Spermatophyta</taxon>
        <taxon>Magnoliopsida</taxon>
        <taxon>eudicotyledons</taxon>
        <taxon>Gunneridae</taxon>
        <taxon>Pentapetalae</taxon>
        <taxon>rosids</taxon>
        <taxon>malvids</taxon>
        <taxon>Myrtales</taxon>
        <taxon>Lythraceae</taxon>
        <taxon>Trapa</taxon>
    </lineage>
</organism>
<comment type="caution">
    <text evidence="3">The sequence shown here is derived from an EMBL/GenBank/DDBJ whole genome shotgun (WGS) entry which is preliminary data.</text>
</comment>
<evidence type="ECO:0000313" key="3">
    <source>
        <dbReference type="EMBL" id="KAK4787872.1"/>
    </source>
</evidence>
<dbReference type="AlphaFoldDB" id="A0AAN7LJE0"/>
<name>A0AAN7LJE0_TRANT</name>
<accession>A0AAN7LJE0</accession>
<gene>
    <name evidence="3" type="ORF">SAY86_011705</name>
</gene>